<reference evidence="1" key="1">
    <citation type="submission" date="2020-04" db="EMBL/GenBank/DDBJ databases">
        <title>Genome Assembly and Annotation of Botryosphaeria dothidea sdau 11-99, a Latent Pathogen of Apple Fruit Ring Rot in China.</title>
        <authorList>
            <person name="Yu C."/>
            <person name="Diao Y."/>
            <person name="Lu Q."/>
            <person name="Zhao J."/>
            <person name="Cui S."/>
            <person name="Peng C."/>
            <person name="He B."/>
            <person name="Liu H."/>
        </authorList>
    </citation>
    <scope>NUCLEOTIDE SEQUENCE [LARGE SCALE GENOMIC DNA]</scope>
    <source>
        <strain evidence="1">Sdau11-99</strain>
    </source>
</reference>
<keyword evidence="2" id="KW-1185">Reference proteome</keyword>
<comment type="caution">
    <text evidence="1">The sequence shown here is derived from an EMBL/GenBank/DDBJ whole genome shotgun (WGS) entry which is preliminary data.</text>
</comment>
<dbReference type="AlphaFoldDB" id="A0A8H4N666"/>
<evidence type="ECO:0000313" key="2">
    <source>
        <dbReference type="Proteomes" id="UP000572817"/>
    </source>
</evidence>
<name>A0A8H4N666_9PEZI</name>
<dbReference type="EMBL" id="WWBZ02000022">
    <property type="protein sequence ID" value="KAF4308713.1"/>
    <property type="molecule type" value="Genomic_DNA"/>
</dbReference>
<sequence length="163" mass="18262">MLYHVKRTLCTLIPNTASVGTTFLIDGIYTDLESAKAAAFRLLFTEGYQPDHLLEVHLQQKGAPWHYGNGVFLFARTPHGGIMTVEVESTRNIWELLPHSGSQIDEPLFFLIQTTVEPTKVFSPDSQSTVIRGVFKNKDDAIQKAREFLLQGEDPAVAITEKM</sequence>
<evidence type="ECO:0000313" key="1">
    <source>
        <dbReference type="EMBL" id="KAF4308713.1"/>
    </source>
</evidence>
<proteinExistence type="predicted"/>
<dbReference type="OrthoDB" id="3880401at2759"/>
<accession>A0A8H4N666</accession>
<protein>
    <submittedName>
        <fullName evidence="1">Uncharacterized protein</fullName>
    </submittedName>
</protein>
<gene>
    <name evidence="1" type="ORF">GTA08_BOTSDO04209</name>
</gene>
<dbReference type="Proteomes" id="UP000572817">
    <property type="component" value="Unassembled WGS sequence"/>
</dbReference>
<organism evidence="1 2">
    <name type="scientific">Botryosphaeria dothidea</name>
    <dbReference type="NCBI Taxonomy" id="55169"/>
    <lineage>
        <taxon>Eukaryota</taxon>
        <taxon>Fungi</taxon>
        <taxon>Dikarya</taxon>
        <taxon>Ascomycota</taxon>
        <taxon>Pezizomycotina</taxon>
        <taxon>Dothideomycetes</taxon>
        <taxon>Dothideomycetes incertae sedis</taxon>
        <taxon>Botryosphaeriales</taxon>
        <taxon>Botryosphaeriaceae</taxon>
        <taxon>Botryosphaeria</taxon>
    </lineage>
</organism>